<keyword evidence="5" id="KW-0560">Oxidoreductase</keyword>
<dbReference type="EMBL" id="CP017195">
    <property type="protein sequence ID" value="QDJ27518.1"/>
    <property type="molecule type" value="Genomic_DNA"/>
</dbReference>
<dbReference type="AlphaFoldDB" id="A0A7L4WB00"/>
<accession>A0A7L4WB00</accession>
<organism evidence="9 10">
    <name type="scientific">Pseudolactococcus paracarnosus</name>
    <dbReference type="NCBI Taxonomy" id="2749962"/>
    <lineage>
        <taxon>Bacteria</taxon>
        <taxon>Bacillati</taxon>
        <taxon>Bacillota</taxon>
        <taxon>Bacilli</taxon>
        <taxon>Lactobacillales</taxon>
        <taxon>Streptococcaceae</taxon>
        <taxon>Pseudolactococcus</taxon>
    </lineage>
</organism>
<dbReference type="InterPro" id="IPR013154">
    <property type="entry name" value="ADH-like_N"/>
</dbReference>
<dbReference type="Gene3D" id="3.90.180.10">
    <property type="entry name" value="Medium-chain alcohol dehydrogenases, catalytic domain"/>
    <property type="match status" value="1"/>
</dbReference>
<protein>
    <recommendedName>
        <fullName evidence="2">alcohol dehydrogenase</fullName>
        <ecNumber evidence="2">1.1.1.1</ecNumber>
    </recommendedName>
</protein>
<evidence type="ECO:0000256" key="3">
    <source>
        <dbReference type="ARBA" id="ARBA00022723"/>
    </source>
</evidence>
<comment type="cofactor">
    <cofactor evidence="1">
        <name>Zn(2+)</name>
        <dbReference type="ChEBI" id="CHEBI:29105"/>
    </cofactor>
</comment>
<evidence type="ECO:0000256" key="5">
    <source>
        <dbReference type="ARBA" id="ARBA00023002"/>
    </source>
</evidence>
<evidence type="ECO:0000256" key="2">
    <source>
        <dbReference type="ARBA" id="ARBA00013190"/>
    </source>
</evidence>
<dbReference type="PANTHER" id="PTHR42940:SF8">
    <property type="entry name" value="VACUOLAR PROTEIN SORTING-ASSOCIATED PROTEIN 11"/>
    <property type="match status" value="1"/>
</dbReference>
<evidence type="ECO:0000256" key="7">
    <source>
        <dbReference type="ARBA" id="ARBA00049243"/>
    </source>
</evidence>
<dbReference type="Proteomes" id="UP000516280">
    <property type="component" value="Chromosome"/>
</dbReference>
<dbReference type="PANTHER" id="PTHR42940">
    <property type="entry name" value="ALCOHOL DEHYDROGENASE 1-RELATED"/>
    <property type="match status" value="1"/>
</dbReference>
<feature type="domain" description="Alcohol dehydrogenase-like N-terminal" evidence="8">
    <location>
        <begin position="10"/>
        <end position="57"/>
    </location>
</feature>
<comment type="catalytic activity">
    <reaction evidence="6">
        <text>a secondary alcohol + NAD(+) = a ketone + NADH + H(+)</text>
        <dbReference type="Rhea" id="RHEA:10740"/>
        <dbReference type="ChEBI" id="CHEBI:15378"/>
        <dbReference type="ChEBI" id="CHEBI:17087"/>
        <dbReference type="ChEBI" id="CHEBI:35681"/>
        <dbReference type="ChEBI" id="CHEBI:57540"/>
        <dbReference type="ChEBI" id="CHEBI:57945"/>
        <dbReference type="EC" id="1.1.1.1"/>
    </reaction>
</comment>
<evidence type="ECO:0000256" key="4">
    <source>
        <dbReference type="ARBA" id="ARBA00022833"/>
    </source>
</evidence>
<keyword evidence="3" id="KW-0479">Metal-binding</keyword>
<comment type="catalytic activity">
    <reaction evidence="7">
        <text>a primary alcohol + NAD(+) = an aldehyde + NADH + H(+)</text>
        <dbReference type="Rhea" id="RHEA:10736"/>
        <dbReference type="ChEBI" id="CHEBI:15378"/>
        <dbReference type="ChEBI" id="CHEBI:15734"/>
        <dbReference type="ChEBI" id="CHEBI:17478"/>
        <dbReference type="ChEBI" id="CHEBI:57540"/>
        <dbReference type="ChEBI" id="CHEBI:57945"/>
        <dbReference type="EC" id="1.1.1.1"/>
    </reaction>
</comment>
<dbReference type="KEGG" id="lpaa:BHS01_02585"/>
<evidence type="ECO:0000313" key="9">
    <source>
        <dbReference type="EMBL" id="QDJ27518.1"/>
    </source>
</evidence>
<name>A0A7L4WB00_9LACT</name>
<dbReference type="EC" id="1.1.1.1" evidence="2"/>
<dbReference type="Pfam" id="PF08240">
    <property type="entry name" value="ADH_N"/>
    <property type="match status" value="1"/>
</dbReference>
<dbReference type="GO" id="GO:0004022">
    <property type="term" value="F:alcohol dehydrogenase (NAD+) activity"/>
    <property type="evidence" value="ECO:0007669"/>
    <property type="project" value="UniProtKB-EC"/>
</dbReference>
<proteinExistence type="predicted"/>
<evidence type="ECO:0000256" key="1">
    <source>
        <dbReference type="ARBA" id="ARBA00001947"/>
    </source>
</evidence>
<evidence type="ECO:0000313" key="10">
    <source>
        <dbReference type="Proteomes" id="UP000516280"/>
    </source>
</evidence>
<evidence type="ECO:0000259" key="8">
    <source>
        <dbReference type="Pfam" id="PF08240"/>
    </source>
</evidence>
<dbReference type="InterPro" id="IPR011032">
    <property type="entry name" value="GroES-like_sf"/>
</dbReference>
<sequence>MIAFTSPIFFEGCGHCEYCVSGNETFCRQVKNAGYSVDGGMAEQAIVTADYAVKVPENLDSIHVSSITCAGGLGNLAIQYAKMSLMRVLLLLM</sequence>
<reference evidence="9 10" key="1">
    <citation type="submission" date="2016-09" db="EMBL/GenBank/DDBJ databases">
        <title>Lactic acid bacteria from MAP meat Genome sequencing and assembly.</title>
        <authorList>
            <person name="Behr J."/>
            <person name="Hilgarth M."/>
            <person name="Vogel R.F."/>
        </authorList>
    </citation>
    <scope>NUCLEOTIDE SEQUENCE [LARGE SCALE GENOMIC DNA]</scope>
    <source>
        <strain evidence="9 10">TMW21615</strain>
    </source>
</reference>
<evidence type="ECO:0000256" key="6">
    <source>
        <dbReference type="ARBA" id="ARBA00049164"/>
    </source>
</evidence>
<dbReference type="SUPFAM" id="SSF50129">
    <property type="entry name" value="GroES-like"/>
    <property type="match status" value="1"/>
</dbReference>
<keyword evidence="4" id="KW-0862">Zinc</keyword>
<gene>
    <name evidence="9" type="ORF">BHS01_02585</name>
</gene>
<dbReference type="GO" id="GO:0046872">
    <property type="term" value="F:metal ion binding"/>
    <property type="evidence" value="ECO:0007669"/>
    <property type="project" value="UniProtKB-KW"/>
</dbReference>